<dbReference type="InterPro" id="IPR036393">
    <property type="entry name" value="AceGlu_kinase-like_sf"/>
</dbReference>
<dbReference type="Proteomes" id="UP001057134">
    <property type="component" value="Chromosome"/>
</dbReference>
<comment type="catalytic activity">
    <reaction evidence="13 14">
        <text>L-aspartate + ATP = 4-phospho-L-aspartate + ADP</text>
        <dbReference type="Rhea" id="RHEA:23776"/>
        <dbReference type="ChEBI" id="CHEBI:29991"/>
        <dbReference type="ChEBI" id="CHEBI:30616"/>
        <dbReference type="ChEBI" id="CHEBI:57535"/>
        <dbReference type="ChEBI" id="CHEBI:456216"/>
        <dbReference type="EC" id="2.7.2.4"/>
    </reaction>
</comment>
<dbReference type="Pfam" id="PF00696">
    <property type="entry name" value="AA_kinase"/>
    <property type="match status" value="1"/>
</dbReference>
<dbReference type="SUPFAM" id="SSF55021">
    <property type="entry name" value="ACT-like"/>
    <property type="match status" value="2"/>
</dbReference>
<proteinExistence type="inferred from homology"/>
<evidence type="ECO:0000256" key="14">
    <source>
        <dbReference type="RuleBase" id="RU003448"/>
    </source>
</evidence>
<dbReference type="PROSITE" id="PS51671">
    <property type="entry name" value="ACT"/>
    <property type="match status" value="1"/>
</dbReference>
<dbReference type="RefSeq" id="WP_249862859.1">
    <property type="nucleotide sequence ID" value="NZ_CP027059.1"/>
</dbReference>
<dbReference type="Pfam" id="PF13840">
    <property type="entry name" value="ACT_7"/>
    <property type="match status" value="1"/>
</dbReference>
<evidence type="ECO:0000256" key="2">
    <source>
        <dbReference type="ARBA" id="ARBA00004766"/>
    </source>
</evidence>
<comment type="similarity">
    <text evidence="5 14">Belongs to the aspartokinase family.</text>
</comment>
<dbReference type="EC" id="2.7.2.4" evidence="14"/>
<keyword evidence="8" id="KW-0547">Nucleotide-binding</keyword>
<dbReference type="PIRSF" id="PIRSF000726">
    <property type="entry name" value="Asp_kin"/>
    <property type="match status" value="1"/>
</dbReference>
<evidence type="ECO:0000256" key="10">
    <source>
        <dbReference type="ARBA" id="ARBA00022840"/>
    </source>
</evidence>
<evidence type="ECO:0000256" key="11">
    <source>
        <dbReference type="ARBA" id="ARBA00022915"/>
    </source>
</evidence>
<comment type="pathway">
    <text evidence="2 15">Amino-acid biosynthesis; L-lysine biosynthesis via DAP pathway; (S)-tetrahydrodipicolinate from L-aspartate: step 1/4.</text>
</comment>
<dbReference type="EMBL" id="CP027059">
    <property type="protein sequence ID" value="UQZ87394.1"/>
    <property type="molecule type" value="Genomic_DNA"/>
</dbReference>
<name>A0ABY4S0N9_9BACL</name>
<evidence type="ECO:0000256" key="4">
    <source>
        <dbReference type="ARBA" id="ARBA00005139"/>
    </source>
</evidence>
<dbReference type="Gene3D" id="3.40.1160.10">
    <property type="entry name" value="Acetylglutamate kinase-like"/>
    <property type="match status" value="1"/>
</dbReference>
<dbReference type="SUPFAM" id="SSF53633">
    <property type="entry name" value="Carbamate kinase-like"/>
    <property type="match status" value="1"/>
</dbReference>
<dbReference type="InterPro" id="IPR001048">
    <property type="entry name" value="Asp/Glu/Uridylate_kinase"/>
</dbReference>
<dbReference type="CDD" id="cd04914">
    <property type="entry name" value="ACT_AKi-DapG-BS_1"/>
    <property type="match status" value="1"/>
</dbReference>
<evidence type="ECO:0000256" key="12">
    <source>
        <dbReference type="ARBA" id="ARBA00023154"/>
    </source>
</evidence>
<reference evidence="17" key="1">
    <citation type="submission" date="2018-02" db="EMBL/GenBank/DDBJ databases">
        <authorList>
            <person name="Kim S.-K."/>
            <person name="Jung H.-I."/>
            <person name="Lee S.-W."/>
        </authorList>
    </citation>
    <scope>NUCLEOTIDE SEQUENCE</scope>
    <source>
        <strain evidence="17">SK3146</strain>
    </source>
</reference>
<protein>
    <recommendedName>
        <fullName evidence="14">Aspartokinase</fullName>
        <ecNumber evidence="14">2.7.2.4</ecNumber>
    </recommendedName>
</protein>
<reference evidence="17" key="2">
    <citation type="journal article" date="2021" name="J Anim Sci Technol">
        <title>Complete genome sequence of Paenibacillus konkukensis sp. nov. SK3146 as a potential probiotic strain.</title>
        <authorList>
            <person name="Jung H.I."/>
            <person name="Park S."/>
            <person name="Niu K.M."/>
            <person name="Lee S.W."/>
            <person name="Kothari D."/>
            <person name="Yi K.J."/>
            <person name="Kim S.K."/>
        </authorList>
    </citation>
    <scope>NUCLEOTIDE SEQUENCE</scope>
    <source>
        <strain evidence="17">SK3146</strain>
    </source>
</reference>
<evidence type="ECO:0000256" key="9">
    <source>
        <dbReference type="ARBA" id="ARBA00022777"/>
    </source>
</evidence>
<dbReference type="NCBIfam" id="NF006068">
    <property type="entry name" value="PRK08210.1"/>
    <property type="match status" value="1"/>
</dbReference>
<keyword evidence="9 14" id="KW-0418">Kinase</keyword>
<dbReference type="NCBIfam" id="TIGR00657">
    <property type="entry name" value="asp_kinases"/>
    <property type="match status" value="1"/>
</dbReference>
<evidence type="ECO:0000256" key="5">
    <source>
        <dbReference type="ARBA" id="ARBA00010122"/>
    </source>
</evidence>
<comment type="pathway">
    <text evidence="4 15">Amino-acid biosynthesis; L-threonine biosynthesis; L-threonine from L-aspartate: step 1/5.</text>
</comment>
<evidence type="ECO:0000256" key="13">
    <source>
        <dbReference type="ARBA" id="ARBA00047872"/>
    </source>
</evidence>
<dbReference type="InterPro" id="IPR005260">
    <property type="entry name" value="Asp_kin_monofn"/>
</dbReference>
<evidence type="ECO:0000256" key="6">
    <source>
        <dbReference type="ARBA" id="ARBA00022605"/>
    </source>
</evidence>
<evidence type="ECO:0000256" key="3">
    <source>
        <dbReference type="ARBA" id="ARBA00004986"/>
    </source>
</evidence>
<dbReference type="InterPro" id="IPR002912">
    <property type="entry name" value="ACT_dom"/>
</dbReference>
<dbReference type="NCBIfam" id="TIGR00656">
    <property type="entry name" value="asp_kin_monofn"/>
    <property type="match status" value="1"/>
</dbReference>
<dbReference type="GO" id="GO:0004072">
    <property type="term" value="F:aspartate kinase activity"/>
    <property type="evidence" value="ECO:0007669"/>
    <property type="project" value="UniProtKB-EC"/>
</dbReference>
<sequence>MNILVQKFGGTSLSSVEARALVVEHIQDALAQDYKLVIVVSAMGRKGEPYATDTLLDFISQNGNRLPARERDMLLCCGELISAATLCSLLHAGGISATALTGAQAGITTNDDFGNAQIVSIQPQRIMELLKRDQVVIVAGFQGQTKQHDFTTLGRGGSDTTATALGAALKAEIVDIFTDVEGILTADPRIVEDARRLPVVSYSEICNMAHHGAKVIHPRAVEVAMHANIPIRVRSTFSKDPGTLVTHSDAIVQKKDAVQDRFVTGIANFANITQIQVAAGEGVYDLQLSVFKAMAVHHISVDFINVNPSGVVYTVFDHEAERAVRILTELGYKPQHTSNCAKVSIIGGGMNGVPGIMAQIVEALTEEDISILQSADSNATIWVLVQGADMAHAVRALHKKFELHR</sequence>
<comment type="pathway">
    <text evidence="3 15">Amino-acid biosynthesis; L-methionine biosynthesis via de novo pathway; L-homoserine from L-aspartate: step 1/3.</text>
</comment>
<dbReference type="NCBIfam" id="NF005155">
    <property type="entry name" value="PRK06635.1-4"/>
    <property type="match status" value="1"/>
</dbReference>
<keyword evidence="11" id="KW-0220">Diaminopimelate biosynthesis</keyword>
<evidence type="ECO:0000313" key="17">
    <source>
        <dbReference type="EMBL" id="UQZ87394.1"/>
    </source>
</evidence>
<evidence type="ECO:0000313" key="18">
    <source>
        <dbReference type="Proteomes" id="UP001057134"/>
    </source>
</evidence>
<keyword evidence="6 15" id="KW-0028">Amino-acid biosynthesis</keyword>
<dbReference type="InterPro" id="IPR018042">
    <property type="entry name" value="Aspartate_kinase_CS"/>
</dbReference>
<keyword evidence="10" id="KW-0067">ATP-binding</keyword>
<keyword evidence="18" id="KW-1185">Reference proteome</keyword>
<evidence type="ECO:0000259" key="16">
    <source>
        <dbReference type="PROSITE" id="PS51671"/>
    </source>
</evidence>
<evidence type="ECO:0000256" key="8">
    <source>
        <dbReference type="ARBA" id="ARBA00022741"/>
    </source>
</evidence>
<accession>A0ABY4S0N9</accession>
<dbReference type="InterPro" id="IPR027795">
    <property type="entry name" value="CASTOR_ACT_dom"/>
</dbReference>
<keyword evidence="12" id="KW-0457">Lysine biosynthesis</keyword>
<comment type="function">
    <text evidence="1">Catalyzes the phosphorylation of the beta-carboxyl group of aspartic acid with ATP to yield 4-phospho-L-aspartate, which is involved in the branched biosynthetic pathway leading to the biosynthesis of amino acids threonine, isoleucine and methionine.</text>
</comment>
<dbReference type="Gene3D" id="3.30.2130.10">
    <property type="entry name" value="VC0802-like"/>
    <property type="match status" value="1"/>
</dbReference>
<dbReference type="InterPro" id="IPR001341">
    <property type="entry name" value="Asp_kinase"/>
</dbReference>
<keyword evidence="7 14" id="KW-0808">Transferase</keyword>
<dbReference type="PANTHER" id="PTHR21499:SF3">
    <property type="entry name" value="ASPARTOKINASE"/>
    <property type="match status" value="1"/>
</dbReference>
<evidence type="ECO:0000256" key="7">
    <source>
        <dbReference type="ARBA" id="ARBA00022679"/>
    </source>
</evidence>
<evidence type="ECO:0000256" key="1">
    <source>
        <dbReference type="ARBA" id="ARBA00003121"/>
    </source>
</evidence>
<evidence type="ECO:0000256" key="15">
    <source>
        <dbReference type="RuleBase" id="RU004249"/>
    </source>
</evidence>
<organism evidence="17 18">
    <name type="scientific">Paenibacillus konkukensis</name>
    <dbReference type="NCBI Taxonomy" id="2020716"/>
    <lineage>
        <taxon>Bacteria</taxon>
        <taxon>Bacillati</taxon>
        <taxon>Bacillota</taxon>
        <taxon>Bacilli</taxon>
        <taxon>Bacillales</taxon>
        <taxon>Paenibacillaceae</taxon>
        <taxon>Paenibacillus</taxon>
    </lineage>
</organism>
<gene>
    <name evidence="17" type="primary">lysC_2</name>
    <name evidence="17" type="ORF">SK3146_06691</name>
</gene>
<dbReference type="PANTHER" id="PTHR21499">
    <property type="entry name" value="ASPARTATE KINASE"/>
    <property type="match status" value="1"/>
</dbReference>
<dbReference type="InterPro" id="IPR045865">
    <property type="entry name" value="ACT-like_dom_sf"/>
</dbReference>
<feature type="domain" description="ACT" evidence="16">
    <location>
        <begin position="345"/>
        <end position="405"/>
    </location>
</feature>
<dbReference type="PROSITE" id="PS00324">
    <property type="entry name" value="ASPARTOKINASE"/>
    <property type="match status" value="1"/>
</dbReference>